<comment type="caution">
    <text evidence="1">The sequence shown here is derived from an EMBL/GenBank/DDBJ whole genome shotgun (WGS) entry which is preliminary data.</text>
</comment>
<name>A0ABV0PV91_9TELE</name>
<organism evidence="1 2">
    <name type="scientific">Goodea atripinnis</name>
    <dbReference type="NCBI Taxonomy" id="208336"/>
    <lineage>
        <taxon>Eukaryota</taxon>
        <taxon>Metazoa</taxon>
        <taxon>Chordata</taxon>
        <taxon>Craniata</taxon>
        <taxon>Vertebrata</taxon>
        <taxon>Euteleostomi</taxon>
        <taxon>Actinopterygii</taxon>
        <taxon>Neopterygii</taxon>
        <taxon>Teleostei</taxon>
        <taxon>Neoteleostei</taxon>
        <taxon>Acanthomorphata</taxon>
        <taxon>Ovalentaria</taxon>
        <taxon>Atherinomorphae</taxon>
        <taxon>Cyprinodontiformes</taxon>
        <taxon>Goodeidae</taxon>
        <taxon>Goodea</taxon>
    </lineage>
</organism>
<accession>A0ABV0PV91</accession>
<proteinExistence type="predicted"/>
<dbReference type="Proteomes" id="UP001476798">
    <property type="component" value="Unassembled WGS sequence"/>
</dbReference>
<feature type="non-terminal residue" evidence="1">
    <location>
        <position position="1"/>
    </location>
</feature>
<protein>
    <submittedName>
        <fullName evidence="1">Uncharacterized protein</fullName>
    </submittedName>
</protein>
<keyword evidence="2" id="KW-1185">Reference proteome</keyword>
<gene>
    <name evidence="1" type="ORF">GOODEAATRI_004243</name>
</gene>
<reference evidence="1 2" key="1">
    <citation type="submission" date="2021-06" db="EMBL/GenBank/DDBJ databases">
        <authorList>
            <person name="Palmer J.M."/>
        </authorList>
    </citation>
    <scope>NUCLEOTIDE SEQUENCE [LARGE SCALE GENOMIC DNA]</scope>
    <source>
        <strain evidence="1 2">GA_2019</strain>
        <tissue evidence="1">Muscle</tissue>
    </source>
</reference>
<evidence type="ECO:0000313" key="1">
    <source>
        <dbReference type="EMBL" id="MEQ2187390.1"/>
    </source>
</evidence>
<evidence type="ECO:0000313" key="2">
    <source>
        <dbReference type="Proteomes" id="UP001476798"/>
    </source>
</evidence>
<sequence length="281" mass="31844">YIGEGYSRAQDSMEDEMREFYCSDQSRQAPLSSPSSGQLVAVRAEEEEEILRAQICLEPFCQEPVVLKKFETMASGRILLAEILERGHTPLVVLYDTSQDDDVNINAACMKALHDNTLASPLQVNSAYMNVTVSSVCSDGTIYCQLPSRGLTKLNEILEKIENYFHTQALFPDCFSTQITNLHGSRVVDILFIDVGVHASVEVFELREVPPQFLRDLVAKVDETKHCVYIHLFTDKNFHDPARCLNHQMAQSGLFKQHPDVFLTSHRSYLLLFHLFHAALF</sequence>
<dbReference type="EMBL" id="JAHRIO010090138">
    <property type="protein sequence ID" value="MEQ2187390.1"/>
    <property type="molecule type" value="Genomic_DNA"/>
</dbReference>